<reference evidence="2" key="1">
    <citation type="submission" date="2022-10" db="EMBL/GenBank/DDBJ databases">
        <authorList>
            <person name="Chen Y."/>
            <person name="Dougan E. K."/>
            <person name="Chan C."/>
            <person name="Rhodes N."/>
            <person name="Thang M."/>
        </authorList>
    </citation>
    <scope>NUCLEOTIDE SEQUENCE</scope>
</reference>
<feature type="coiled-coil region" evidence="1">
    <location>
        <begin position="1282"/>
        <end position="1309"/>
    </location>
</feature>
<sequence length="1530" mass="172507">MLRVFRQHDQHAFEKLLVDWASLAAAMDAHGGALAFGQWKDWGCTFDLRHLQQEWESNLFVDLQNECQGNVTHHGSLSSQIRPTVATLQETVDLEALQAYLESGSDRRTSQLRAYVDRHASEGVRVGRFSTVSVGYYKAPNYGRLLARGPAAQKLTREARGKAFPHAIEIDAACCHPRLLLRKLRDMGLDEAGSFQMLRLFCENYKSWRSVLAQYLCVDVQEAKKELIRIFYGGNPRFDIPWLRKLGEEVQAAAHLILQDHRHTHLSDLYNDRRHPEFSRPCSLLSFDEADLLDTIRTHAHVKMEVALFDGGIVSCTSVQDLFWLHRACAETSHNIIPVEIKSEPQSMKTFLHMLVCKNIVNMMEVEIPSTPANCLLFAVQGVAPHVDLSSLRQVLQDKPESSLSAHQFNEALADADSAADTAWQLHCISKDELLSVVPAHPILCHERSGECQGHWWSFVMIEDEARLFDSEIPSFEVTARWETFASALEKSDALTFFELKQMHLKTEMSMSEAYHLQGRGRADGSSTVKSVRTPLKNCALCGSCLYPKRKQFSTATVYRLEGPETVLHQPMRCGQKSCQASHYYNFVWSNGIKTNSLDPNQAEYIFVTANTGFHVSFLAYHDALQFRGYLSNHAIAWSQTNALWADDHAHARFHKDYALARLLWNVMSELSVMWKSTMPSTSIQKLRTIRVDDPVHEGHLRDFHRWWQTIETPHRMSQSVKEIAVDGHEKIATKCYHEAPARGGRPRKDGHVKLFYNGWFMATHPGTGVILGLFEMKDPENSDVALNLVQNLLPHYPKVDAVLYDRACSIFKKAKNTQDLKPVKFWCVDKFHAKGHCNKCKCSPSVVPAIDKWLAAGVQLIFLFVIFLSREIRREETMSPVASPHELAGSSAVSSSEAWTSRTSPGDSARSALNAWPRNGETAKMGGYSGGYGVVPGPQLMDVQRHLEVIRFTVLREHAKMRERAAQAKEQLAALRVFDEIILEVDDCCLSDEEHCFTQQQRLAAYPHILWTLTLTCPSKAEGSSTSCEFRLLVEKTDTISPSSIEFLVSVVVRADNVELGPETWSKLRFDQELWHGCVVWKAPMPDRAVALRCHVEVEALPQLVSSENGTVALQGGAWVTAEAKMARQRRPNIYLELMPLRLHCQLTLAALRLDLGLIDEACQLLQDAELCMTRCVHLVPWQHAQFCLLKLRWRKLKYRVGLAPSAPLDAPNAVLYRDPKTFATCICPAVDSPLYRTFLQRAKPPQIVAVSEWVPPYERQPEEALRLYMQEFLQVARLVLKEGGNDLRQLLQLLDEALEENLRTEAMLLSDPERAPLFQRIFPFFACFAAAARNRKALLFEPPQGAGPPPVEVEKLPLKAREAWGGGIELAAAAAETGGTALETAKKQMMYRSMMRHTISLRRECDLFSSLFLETRLLSDQLHIALTQCCEAYVKARILDENLLKSLETPEEVPEGGHVFVRWSLPDLRATAEASEVSESKPPTAVCTSLLVFLCPLAWNPGDAGARAFVGALMPQMPQMPELGFQRN</sequence>
<keyword evidence="4" id="KW-1185">Reference proteome</keyword>
<protein>
    <recommendedName>
        <fullName evidence="5">Transposase</fullName>
    </recommendedName>
</protein>
<gene>
    <name evidence="2" type="ORF">C1SCF055_LOCUS39060</name>
</gene>
<evidence type="ECO:0000256" key="1">
    <source>
        <dbReference type="SAM" id="Coils"/>
    </source>
</evidence>
<keyword evidence="1" id="KW-0175">Coiled coil</keyword>
<dbReference type="Proteomes" id="UP001152797">
    <property type="component" value="Unassembled WGS sequence"/>
</dbReference>
<dbReference type="OrthoDB" id="428070at2759"/>
<reference evidence="3 4" key="2">
    <citation type="submission" date="2024-05" db="EMBL/GenBank/DDBJ databases">
        <authorList>
            <person name="Chen Y."/>
            <person name="Shah S."/>
            <person name="Dougan E. K."/>
            <person name="Thang M."/>
            <person name="Chan C."/>
        </authorList>
    </citation>
    <scope>NUCLEOTIDE SEQUENCE [LARGE SCALE GENOMIC DNA]</scope>
</reference>
<evidence type="ECO:0000313" key="4">
    <source>
        <dbReference type="Proteomes" id="UP001152797"/>
    </source>
</evidence>
<accession>A0A9P1DPY2</accession>
<name>A0A9P1DPY2_9DINO</name>
<proteinExistence type="predicted"/>
<dbReference type="EMBL" id="CAMXCT020006201">
    <property type="protein sequence ID" value="CAL1167511.1"/>
    <property type="molecule type" value="Genomic_DNA"/>
</dbReference>
<organism evidence="2">
    <name type="scientific">Cladocopium goreaui</name>
    <dbReference type="NCBI Taxonomy" id="2562237"/>
    <lineage>
        <taxon>Eukaryota</taxon>
        <taxon>Sar</taxon>
        <taxon>Alveolata</taxon>
        <taxon>Dinophyceae</taxon>
        <taxon>Suessiales</taxon>
        <taxon>Symbiodiniaceae</taxon>
        <taxon>Cladocopium</taxon>
    </lineage>
</organism>
<comment type="caution">
    <text evidence="2">The sequence shown here is derived from an EMBL/GenBank/DDBJ whole genome shotgun (WGS) entry which is preliminary data.</text>
</comment>
<dbReference type="EMBL" id="CAMXCT030006201">
    <property type="protein sequence ID" value="CAL4801448.1"/>
    <property type="molecule type" value="Genomic_DNA"/>
</dbReference>
<evidence type="ECO:0000313" key="3">
    <source>
        <dbReference type="EMBL" id="CAL4801448.1"/>
    </source>
</evidence>
<dbReference type="EMBL" id="CAMXCT010006201">
    <property type="protein sequence ID" value="CAI4014136.1"/>
    <property type="molecule type" value="Genomic_DNA"/>
</dbReference>
<evidence type="ECO:0000313" key="2">
    <source>
        <dbReference type="EMBL" id="CAI4014136.1"/>
    </source>
</evidence>
<evidence type="ECO:0008006" key="5">
    <source>
        <dbReference type="Google" id="ProtNLM"/>
    </source>
</evidence>